<proteinExistence type="predicted"/>
<evidence type="ECO:0000256" key="1">
    <source>
        <dbReference type="SAM" id="Phobius"/>
    </source>
</evidence>
<feature type="transmembrane region" description="Helical" evidence="1">
    <location>
        <begin position="20"/>
        <end position="41"/>
    </location>
</feature>
<keyword evidence="1" id="KW-0812">Transmembrane</keyword>
<keyword evidence="1" id="KW-0472">Membrane</keyword>
<protein>
    <submittedName>
        <fullName evidence="2">Uncharacterized protein</fullName>
    </submittedName>
</protein>
<reference evidence="2 3" key="1">
    <citation type="submission" date="2021-03" db="EMBL/GenBank/DDBJ databases">
        <title>Antimicrobial resistance genes in bacteria isolated from Japanese honey, and their potential for conferring macrolide and lincosamide resistance in the American foulbrood pathogen Paenibacillus larvae.</title>
        <authorList>
            <person name="Okamoto M."/>
            <person name="Kumagai M."/>
            <person name="Kanamori H."/>
            <person name="Takamatsu D."/>
        </authorList>
    </citation>
    <scope>NUCLEOTIDE SEQUENCE [LARGE SCALE GENOMIC DNA]</scope>
    <source>
        <strain evidence="2 3">J6TS1</strain>
    </source>
</reference>
<accession>A0ABQ4L3N0</accession>
<gene>
    <name evidence="2" type="ORF">J6TS1_44040</name>
</gene>
<evidence type="ECO:0000313" key="2">
    <source>
        <dbReference type="EMBL" id="GIN98534.1"/>
    </source>
</evidence>
<name>A0ABQ4L3N0_SIMTE</name>
<dbReference type="Proteomes" id="UP000680670">
    <property type="component" value="Unassembled WGS sequence"/>
</dbReference>
<sequence length="42" mass="4853">MQYNTDTLWNTFWSDAFMSAAYLLGGVDHFVIGLIIVWQTII</sequence>
<evidence type="ECO:0000313" key="3">
    <source>
        <dbReference type="Proteomes" id="UP000680670"/>
    </source>
</evidence>
<comment type="caution">
    <text evidence="2">The sequence shown here is derived from an EMBL/GenBank/DDBJ whole genome shotgun (WGS) entry which is preliminary data.</text>
</comment>
<keyword evidence="3" id="KW-1185">Reference proteome</keyword>
<dbReference type="EMBL" id="BORJ01000015">
    <property type="protein sequence ID" value="GIN98534.1"/>
    <property type="molecule type" value="Genomic_DNA"/>
</dbReference>
<keyword evidence="1" id="KW-1133">Transmembrane helix</keyword>
<organism evidence="2 3">
    <name type="scientific">Siminovitchia terrae</name>
    <name type="common">Bacillus terrae</name>
    <dbReference type="NCBI Taxonomy" id="1914933"/>
    <lineage>
        <taxon>Bacteria</taxon>
        <taxon>Bacillati</taxon>
        <taxon>Bacillota</taxon>
        <taxon>Bacilli</taxon>
        <taxon>Bacillales</taxon>
        <taxon>Bacillaceae</taxon>
        <taxon>Siminovitchia</taxon>
    </lineage>
</organism>